<dbReference type="Pfam" id="PF09796">
    <property type="entry name" value="QCR10"/>
    <property type="match status" value="1"/>
</dbReference>
<name>A0A1X7RLC1_ZYMT9</name>
<feature type="transmembrane region" description="Helical" evidence="1">
    <location>
        <begin position="56"/>
        <end position="78"/>
    </location>
</feature>
<gene>
    <name evidence="2" type="ORF">ZT3D7_G2935</name>
</gene>
<keyword evidence="3" id="KW-1185">Reference proteome</keyword>
<dbReference type="PANTHER" id="PTHR28254">
    <property type="entry name" value="CYTOCHROME B-C1 COMPLEX SUBUNIT 10"/>
    <property type="match status" value="1"/>
</dbReference>
<dbReference type="GO" id="GO:0006122">
    <property type="term" value="P:mitochondrial electron transport, ubiquinol to cytochrome c"/>
    <property type="evidence" value="ECO:0007669"/>
    <property type="project" value="InterPro"/>
</dbReference>
<dbReference type="Proteomes" id="UP000215127">
    <property type="component" value="Chromosome 2"/>
</dbReference>
<keyword evidence="1" id="KW-0472">Membrane</keyword>
<dbReference type="STRING" id="1276538.A0A1X7RLC1"/>
<sequence>MQPTLARMVGGGYLGKDGRSGVTPWRQPVTYETFRSKYGPQYKIPYTFYGITTQHILRAGQLAGGFGLAAGIFAIYFFDGIPKVQRDILDKVPFIRSFYNKEIPPEDNPF</sequence>
<evidence type="ECO:0000313" key="3">
    <source>
        <dbReference type="Proteomes" id="UP000215127"/>
    </source>
</evidence>
<dbReference type="GO" id="GO:0005739">
    <property type="term" value="C:mitochondrion"/>
    <property type="evidence" value="ECO:0007669"/>
    <property type="project" value="GOC"/>
</dbReference>
<dbReference type="PANTHER" id="PTHR28254:SF1">
    <property type="entry name" value="CYTOCHROME B-C1 COMPLEX SUBUNIT 10, MITOCHONDRIAL"/>
    <property type="match status" value="1"/>
</dbReference>
<dbReference type="AlphaFoldDB" id="A0A1X7RLC1"/>
<proteinExistence type="predicted"/>
<evidence type="ECO:0000313" key="2">
    <source>
        <dbReference type="EMBL" id="SMQ47787.1"/>
    </source>
</evidence>
<keyword evidence="1" id="KW-0812">Transmembrane</keyword>
<organism evidence="2 3">
    <name type="scientific">Zymoseptoria tritici (strain ST99CH_3D7)</name>
    <dbReference type="NCBI Taxonomy" id="1276538"/>
    <lineage>
        <taxon>Eukaryota</taxon>
        <taxon>Fungi</taxon>
        <taxon>Dikarya</taxon>
        <taxon>Ascomycota</taxon>
        <taxon>Pezizomycotina</taxon>
        <taxon>Dothideomycetes</taxon>
        <taxon>Dothideomycetidae</taxon>
        <taxon>Mycosphaerellales</taxon>
        <taxon>Mycosphaerellaceae</taxon>
        <taxon>Zymoseptoria</taxon>
    </lineage>
</organism>
<reference evidence="2 3" key="1">
    <citation type="submission" date="2016-06" db="EMBL/GenBank/DDBJ databases">
        <authorList>
            <person name="Kjaerup R.B."/>
            <person name="Dalgaard T.S."/>
            <person name="Juul-Madsen H.R."/>
        </authorList>
    </citation>
    <scope>NUCLEOTIDE SEQUENCE [LARGE SCALE GENOMIC DNA]</scope>
</reference>
<dbReference type="InterPro" id="IPR019182">
    <property type="entry name" value="Cytochrome_b-c1_su10_fun"/>
</dbReference>
<evidence type="ECO:0000256" key="1">
    <source>
        <dbReference type="SAM" id="Phobius"/>
    </source>
</evidence>
<accession>A0A1X7RLC1</accession>
<keyword evidence="1" id="KW-1133">Transmembrane helix</keyword>
<protein>
    <recommendedName>
        <fullName evidence="4">Cytochrome b-c1 complex subunit 10</fullName>
    </recommendedName>
</protein>
<evidence type="ECO:0008006" key="4">
    <source>
        <dbReference type="Google" id="ProtNLM"/>
    </source>
</evidence>
<dbReference type="EMBL" id="LT853693">
    <property type="protein sequence ID" value="SMQ47787.1"/>
    <property type="molecule type" value="Genomic_DNA"/>
</dbReference>